<dbReference type="NCBIfam" id="TIGR01214">
    <property type="entry name" value="rmlD"/>
    <property type="match status" value="1"/>
</dbReference>
<dbReference type="Gene3D" id="3.90.25.10">
    <property type="entry name" value="UDP-galactose 4-epimerase, domain 1"/>
    <property type="match status" value="1"/>
</dbReference>
<dbReference type="InterPro" id="IPR005913">
    <property type="entry name" value="dTDP_dehydrorham_reduct"/>
</dbReference>
<proteinExistence type="inferred from homology"/>
<keyword evidence="6 8" id="KW-0560">Oxidoreductase</keyword>
<organism evidence="8">
    <name type="scientific">Desulfatirhabdium butyrativorans</name>
    <dbReference type="NCBI Taxonomy" id="340467"/>
    <lineage>
        <taxon>Bacteria</taxon>
        <taxon>Pseudomonadati</taxon>
        <taxon>Thermodesulfobacteriota</taxon>
        <taxon>Desulfobacteria</taxon>
        <taxon>Desulfobacterales</taxon>
        <taxon>Desulfatirhabdiaceae</taxon>
        <taxon>Desulfatirhabdium</taxon>
    </lineage>
</organism>
<evidence type="ECO:0000256" key="2">
    <source>
        <dbReference type="ARBA" id="ARBA00010944"/>
    </source>
</evidence>
<evidence type="ECO:0000256" key="5">
    <source>
        <dbReference type="ARBA" id="ARBA00048200"/>
    </source>
</evidence>
<dbReference type="Gene3D" id="3.40.50.720">
    <property type="entry name" value="NAD(P)-binding Rossmann-like Domain"/>
    <property type="match status" value="1"/>
</dbReference>
<dbReference type="CDD" id="cd05254">
    <property type="entry name" value="dTDP_HR_like_SDR_e"/>
    <property type="match status" value="1"/>
</dbReference>
<evidence type="ECO:0000256" key="3">
    <source>
        <dbReference type="ARBA" id="ARBA00012929"/>
    </source>
</evidence>
<dbReference type="Pfam" id="PF04321">
    <property type="entry name" value="RmlD_sub_bind"/>
    <property type="match status" value="1"/>
</dbReference>
<evidence type="ECO:0000256" key="4">
    <source>
        <dbReference type="ARBA" id="ARBA00017099"/>
    </source>
</evidence>
<dbReference type="EMBL" id="DSUH01000229">
    <property type="protein sequence ID" value="HGU33135.1"/>
    <property type="molecule type" value="Genomic_DNA"/>
</dbReference>
<dbReference type="GO" id="GO:0008831">
    <property type="term" value="F:dTDP-4-dehydrorhamnose reductase activity"/>
    <property type="evidence" value="ECO:0007669"/>
    <property type="project" value="UniProtKB-EC"/>
</dbReference>
<dbReference type="InterPro" id="IPR036291">
    <property type="entry name" value="NAD(P)-bd_dom_sf"/>
</dbReference>
<comment type="similarity">
    <text evidence="2 6">Belongs to the dTDP-4-dehydrorhamnose reductase family.</text>
</comment>
<evidence type="ECO:0000256" key="1">
    <source>
        <dbReference type="ARBA" id="ARBA00004781"/>
    </source>
</evidence>
<keyword evidence="6" id="KW-0521">NADP</keyword>
<accession>A0A7C4RNZ4</accession>
<sequence>MKILVTGAKGQLGTEILRQAEAQGFSHMGVDLPEWDITSLDRVNELIASYGPIVVVNAAAYTQVDRAEAEPDAAWAVNAEAPKYLAEVCSLQDVPLIHISTDFVFDGTNPQPYTEEDPIGPLSVYGMSKAAGEAHVRERIDRHLIVRTSWLYGVYGNNFVKTMLRLATERETLRVVDDQRGCPTCAADLAAALLVLCKAVYGAPTVRWGTYHYCGQGVTSWYGFAKAAIEMAANRIPIKMKTIEPIATEQYPTPAKRPAYSALNCDKIRQVFGITPRPWRESLKETIDILVNRTTKEAS</sequence>
<comment type="pathway">
    <text evidence="1 6">Carbohydrate biosynthesis; dTDP-L-rhamnose biosynthesis.</text>
</comment>
<feature type="domain" description="RmlD-like substrate binding" evidence="7">
    <location>
        <begin position="1"/>
        <end position="289"/>
    </location>
</feature>
<dbReference type="InterPro" id="IPR029903">
    <property type="entry name" value="RmlD-like-bd"/>
</dbReference>
<comment type="catalytic activity">
    <reaction evidence="5">
        <text>dTDP-beta-L-rhamnose + NADP(+) = dTDP-4-dehydro-beta-L-rhamnose + NADPH + H(+)</text>
        <dbReference type="Rhea" id="RHEA:21796"/>
        <dbReference type="ChEBI" id="CHEBI:15378"/>
        <dbReference type="ChEBI" id="CHEBI:57510"/>
        <dbReference type="ChEBI" id="CHEBI:57783"/>
        <dbReference type="ChEBI" id="CHEBI:58349"/>
        <dbReference type="ChEBI" id="CHEBI:62830"/>
        <dbReference type="EC" id="1.1.1.133"/>
    </reaction>
</comment>
<reference evidence="8" key="1">
    <citation type="journal article" date="2020" name="mSystems">
        <title>Genome- and Community-Level Interaction Insights into Carbon Utilization and Element Cycling Functions of Hydrothermarchaeota in Hydrothermal Sediment.</title>
        <authorList>
            <person name="Zhou Z."/>
            <person name="Liu Y."/>
            <person name="Xu W."/>
            <person name="Pan J."/>
            <person name="Luo Z.H."/>
            <person name="Li M."/>
        </authorList>
    </citation>
    <scope>NUCLEOTIDE SEQUENCE [LARGE SCALE GENOMIC DNA]</scope>
    <source>
        <strain evidence="8">SpSt-477</strain>
    </source>
</reference>
<gene>
    <name evidence="8" type="primary">rfbD</name>
    <name evidence="8" type="ORF">ENS29_09795</name>
</gene>
<evidence type="ECO:0000313" key="8">
    <source>
        <dbReference type="EMBL" id="HGU33135.1"/>
    </source>
</evidence>
<dbReference type="PANTHER" id="PTHR10491">
    <property type="entry name" value="DTDP-4-DEHYDRORHAMNOSE REDUCTASE"/>
    <property type="match status" value="1"/>
</dbReference>
<dbReference type="UniPathway" id="UPA00124"/>
<dbReference type="GO" id="GO:0019305">
    <property type="term" value="P:dTDP-rhamnose biosynthetic process"/>
    <property type="evidence" value="ECO:0007669"/>
    <property type="project" value="UniProtKB-UniPathway"/>
</dbReference>
<comment type="function">
    <text evidence="6">Catalyzes the reduction of dTDP-6-deoxy-L-lyxo-4-hexulose to yield dTDP-L-rhamnose.</text>
</comment>
<protein>
    <recommendedName>
        <fullName evidence="4 6">dTDP-4-dehydrorhamnose reductase</fullName>
        <ecNumber evidence="3 6">1.1.1.133</ecNumber>
    </recommendedName>
</protein>
<evidence type="ECO:0000256" key="6">
    <source>
        <dbReference type="RuleBase" id="RU364082"/>
    </source>
</evidence>
<dbReference type="AlphaFoldDB" id="A0A7C4RNZ4"/>
<dbReference type="EC" id="1.1.1.133" evidence="3 6"/>
<name>A0A7C4RNZ4_9BACT</name>
<dbReference type="SUPFAM" id="SSF51735">
    <property type="entry name" value="NAD(P)-binding Rossmann-fold domains"/>
    <property type="match status" value="1"/>
</dbReference>
<comment type="caution">
    <text evidence="8">The sequence shown here is derived from an EMBL/GenBank/DDBJ whole genome shotgun (WGS) entry which is preliminary data.</text>
</comment>
<dbReference type="PANTHER" id="PTHR10491:SF4">
    <property type="entry name" value="METHIONINE ADENOSYLTRANSFERASE 2 SUBUNIT BETA"/>
    <property type="match status" value="1"/>
</dbReference>
<evidence type="ECO:0000259" key="7">
    <source>
        <dbReference type="Pfam" id="PF04321"/>
    </source>
</evidence>